<reference evidence="11" key="2">
    <citation type="submission" date="2014-02" db="EMBL/GenBank/DDBJ databases">
        <title>Complete DNA sequence of /Kuraishia capsulata/ illustrates novel genomic features among budding yeasts (/Saccharomycotina/).</title>
        <authorList>
            <person name="Morales L."/>
            <person name="Noel B."/>
            <person name="Porcel B."/>
            <person name="Marcet-Houben M."/>
            <person name="Hullo M-F."/>
            <person name="Sacerdot C."/>
            <person name="Tekaia F."/>
            <person name="Leh-Louis V."/>
            <person name="Despons L."/>
            <person name="Khanna V."/>
            <person name="Aury J-M."/>
            <person name="Barbe V."/>
            <person name="Couloux A."/>
            <person name="Labadie K."/>
            <person name="Pelletier E."/>
            <person name="Souciet J-L."/>
            <person name="Boekhout T."/>
            <person name="Gabaldon T."/>
            <person name="Wincker P."/>
            <person name="Dujon B."/>
        </authorList>
    </citation>
    <scope>NUCLEOTIDE SEQUENCE</scope>
    <source>
        <strain evidence="11">CBS 1993</strain>
    </source>
</reference>
<dbReference type="OrthoDB" id="5591789at2759"/>
<evidence type="ECO:0000256" key="2">
    <source>
        <dbReference type="ARBA" id="ARBA00004653"/>
    </source>
</evidence>
<evidence type="ECO:0000256" key="1">
    <source>
        <dbReference type="ARBA" id="ARBA00003246"/>
    </source>
</evidence>
<keyword evidence="12" id="KW-1185">Reference proteome</keyword>
<dbReference type="Proteomes" id="UP000019384">
    <property type="component" value="Unassembled WGS sequence"/>
</dbReference>
<evidence type="ECO:0000256" key="3">
    <source>
        <dbReference type="ARBA" id="ARBA00005738"/>
    </source>
</evidence>
<protein>
    <recommendedName>
        <fullName evidence="4">Golgi apparatus membrane protein TVP18</fullName>
    </recommendedName>
    <alternativeName>
        <fullName evidence="5">Golgi apparatus membrane protein tvp18</fullName>
    </alternativeName>
</protein>
<accession>W6MQ87</accession>
<feature type="transmembrane region" description="Helical" evidence="10">
    <location>
        <begin position="127"/>
        <end position="147"/>
    </location>
</feature>
<evidence type="ECO:0000256" key="7">
    <source>
        <dbReference type="ARBA" id="ARBA00022989"/>
    </source>
</evidence>
<organism evidence="11 12">
    <name type="scientific">Kuraishia capsulata CBS 1993</name>
    <dbReference type="NCBI Taxonomy" id="1382522"/>
    <lineage>
        <taxon>Eukaryota</taxon>
        <taxon>Fungi</taxon>
        <taxon>Dikarya</taxon>
        <taxon>Ascomycota</taxon>
        <taxon>Saccharomycotina</taxon>
        <taxon>Pichiomycetes</taxon>
        <taxon>Pichiales</taxon>
        <taxon>Pichiaceae</taxon>
        <taxon>Kuraishia</taxon>
    </lineage>
</organism>
<evidence type="ECO:0000313" key="11">
    <source>
        <dbReference type="EMBL" id="CDK27427.1"/>
    </source>
</evidence>
<dbReference type="Pfam" id="PF10233">
    <property type="entry name" value="Cg6151-P"/>
    <property type="match status" value="1"/>
</dbReference>
<dbReference type="STRING" id="1382522.W6MQ87"/>
<feature type="transmembrane region" description="Helical" evidence="10">
    <location>
        <begin position="104"/>
        <end position="121"/>
    </location>
</feature>
<dbReference type="HOGENOM" id="CLU_118698_0_0_1"/>
<dbReference type="PANTHER" id="PTHR13314">
    <property type="entry name" value="CALCIUM CHANNEL FLOWER HOMOLOG"/>
    <property type="match status" value="1"/>
</dbReference>
<feature type="transmembrane region" description="Helical" evidence="10">
    <location>
        <begin position="37"/>
        <end position="55"/>
    </location>
</feature>
<keyword evidence="9 10" id="KW-0472">Membrane</keyword>
<evidence type="ECO:0000256" key="4">
    <source>
        <dbReference type="ARBA" id="ARBA00013563"/>
    </source>
</evidence>
<evidence type="ECO:0000256" key="9">
    <source>
        <dbReference type="ARBA" id="ARBA00023136"/>
    </source>
</evidence>
<keyword evidence="7 10" id="KW-1133">Transmembrane helix</keyword>
<name>W6MQ87_9ASCO</name>
<dbReference type="RefSeq" id="XP_022459422.1">
    <property type="nucleotide sequence ID" value="XM_022601817.1"/>
</dbReference>
<dbReference type="InterPro" id="IPR019365">
    <property type="entry name" value="TVP18/Ca-channel_flower"/>
</dbReference>
<keyword evidence="8" id="KW-0333">Golgi apparatus</keyword>
<dbReference type="GO" id="GO:0000139">
    <property type="term" value="C:Golgi membrane"/>
    <property type="evidence" value="ECO:0007669"/>
    <property type="project" value="UniProtKB-SubCell"/>
</dbReference>
<dbReference type="GeneID" id="34520810"/>
<feature type="transmembrane region" description="Helical" evidence="10">
    <location>
        <begin position="61"/>
        <end position="84"/>
    </location>
</feature>
<dbReference type="PANTHER" id="PTHR13314:SF2">
    <property type="entry name" value="CALCIUM CHANNEL FLOWER HOMOLOG"/>
    <property type="match status" value="1"/>
</dbReference>
<gene>
    <name evidence="11" type="ORF">KUCA_T00003405001</name>
</gene>
<evidence type="ECO:0000256" key="8">
    <source>
        <dbReference type="ARBA" id="ARBA00023034"/>
    </source>
</evidence>
<dbReference type="EMBL" id="HG793128">
    <property type="protein sequence ID" value="CDK27427.1"/>
    <property type="molecule type" value="Genomic_DNA"/>
</dbReference>
<reference evidence="11" key="1">
    <citation type="submission" date="2013-12" db="EMBL/GenBank/DDBJ databases">
        <authorList>
            <person name="Genoscope - CEA"/>
        </authorList>
    </citation>
    <scope>NUCLEOTIDE SEQUENCE</scope>
    <source>
        <strain evidence="11">CBS 1993</strain>
    </source>
</reference>
<proteinExistence type="inferred from homology"/>
<comment type="subcellular location">
    <subcellularLocation>
        <location evidence="2">Golgi apparatus membrane</location>
        <topology evidence="2">Multi-pass membrane protein</topology>
    </subcellularLocation>
</comment>
<dbReference type="AlphaFoldDB" id="W6MQ87"/>
<sequence>MESYARDAATRAATQAAKDTGKKGFQLFKSDMSSRNFRLGLLSGAASFATGIGYIPRLHLIILFGILATVQGIIVYFVEIPFLYRIFRVPDFFISFVKRFEVNWARALYYAVNAVIQWLSLFAYASALLFVAILYSLTAVCYGIAWASRQSFHDGESNDEIVDVEPGDPEFRTAL</sequence>
<keyword evidence="6 10" id="KW-0812">Transmembrane</keyword>
<comment type="similarity">
    <text evidence="3">Belongs to the TVP18 family.</text>
</comment>
<comment type="function">
    <text evidence="1">Golgi membrane protein involved in vesicular trafficking.</text>
</comment>
<dbReference type="SMART" id="SM01077">
    <property type="entry name" value="Cg6151-P"/>
    <property type="match status" value="1"/>
</dbReference>
<evidence type="ECO:0000313" key="12">
    <source>
        <dbReference type="Proteomes" id="UP000019384"/>
    </source>
</evidence>
<evidence type="ECO:0000256" key="10">
    <source>
        <dbReference type="SAM" id="Phobius"/>
    </source>
</evidence>
<dbReference type="GO" id="GO:0016192">
    <property type="term" value="P:vesicle-mediated transport"/>
    <property type="evidence" value="ECO:0007669"/>
    <property type="project" value="TreeGrafter"/>
</dbReference>
<evidence type="ECO:0000256" key="5">
    <source>
        <dbReference type="ARBA" id="ARBA00020655"/>
    </source>
</evidence>
<evidence type="ECO:0000256" key="6">
    <source>
        <dbReference type="ARBA" id="ARBA00022692"/>
    </source>
</evidence>